<dbReference type="EC" id="4.1.2.13" evidence="3"/>
<dbReference type="AlphaFoldDB" id="A0A9P1DHV0"/>
<dbReference type="EMBL" id="CAMXCT010004821">
    <property type="protein sequence ID" value="CAI4010461.1"/>
    <property type="molecule type" value="Genomic_DNA"/>
</dbReference>
<sequence length="81" mass="8941">ALICQDEGLVPIVEPDIVMKGEHDLETAMAVNIEVQSTLYKAMLEHGVYMEGTILKTNLVNPGLSCDTDYSVEEYSVMTSF</sequence>
<evidence type="ECO:0000256" key="3">
    <source>
        <dbReference type="ARBA" id="ARBA00013068"/>
    </source>
</evidence>
<dbReference type="InterPro" id="IPR013785">
    <property type="entry name" value="Aldolase_TIM"/>
</dbReference>
<evidence type="ECO:0000256" key="4">
    <source>
        <dbReference type="ARBA" id="ARBA00023152"/>
    </source>
</evidence>
<reference evidence="6" key="1">
    <citation type="submission" date="2022-10" db="EMBL/GenBank/DDBJ databases">
        <authorList>
            <person name="Chen Y."/>
            <person name="Dougan E. K."/>
            <person name="Chan C."/>
            <person name="Rhodes N."/>
            <person name="Thang M."/>
        </authorList>
    </citation>
    <scope>NUCLEOTIDE SEQUENCE</scope>
</reference>
<comment type="similarity">
    <text evidence="2">Belongs to the class I fructose-bisphosphate aldolase family.</text>
</comment>
<dbReference type="SUPFAM" id="SSF51569">
    <property type="entry name" value="Aldolase"/>
    <property type="match status" value="1"/>
</dbReference>
<evidence type="ECO:0000313" key="8">
    <source>
        <dbReference type="Proteomes" id="UP001152797"/>
    </source>
</evidence>
<dbReference type="Gene3D" id="3.20.20.70">
    <property type="entry name" value="Aldolase class I"/>
    <property type="match status" value="1"/>
</dbReference>
<evidence type="ECO:0000313" key="6">
    <source>
        <dbReference type="EMBL" id="CAI4010461.1"/>
    </source>
</evidence>
<proteinExistence type="inferred from homology"/>
<protein>
    <recommendedName>
        <fullName evidence="3">fructose-bisphosphate aldolase</fullName>
        <ecNumber evidence="3">4.1.2.13</ecNumber>
    </recommendedName>
</protein>
<dbReference type="Pfam" id="PF00274">
    <property type="entry name" value="Glycolytic"/>
    <property type="match status" value="1"/>
</dbReference>
<comment type="pathway">
    <text evidence="1">Carbohydrate degradation; glycolysis; D-glyceraldehyde 3-phosphate and glycerone phosphate from D-glucose: step 4/4.</text>
</comment>
<dbReference type="InterPro" id="IPR000741">
    <property type="entry name" value="FBA_I"/>
</dbReference>
<evidence type="ECO:0000256" key="2">
    <source>
        <dbReference type="ARBA" id="ARBA00010387"/>
    </source>
</evidence>
<dbReference type="EMBL" id="CAMXCT030004821">
    <property type="protein sequence ID" value="CAL4797773.1"/>
    <property type="molecule type" value="Genomic_DNA"/>
</dbReference>
<dbReference type="GO" id="GO:0004332">
    <property type="term" value="F:fructose-bisphosphate aldolase activity"/>
    <property type="evidence" value="ECO:0007669"/>
    <property type="project" value="UniProtKB-EC"/>
</dbReference>
<gene>
    <name evidence="6" type="ORF">C1SCF055_LOCUS35731</name>
</gene>
<dbReference type="EMBL" id="CAMXCT020004821">
    <property type="protein sequence ID" value="CAL1163836.1"/>
    <property type="molecule type" value="Genomic_DNA"/>
</dbReference>
<organism evidence="6">
    <name type="scientific">Cladocopium goreaui</name>
    <dbReference type="NCBI Taxonomy" id="2562237"/>
    <lineage>
        <taxon>Eukaryota</taxon>
        <taxon>Sar</taxon>
        <taxon>Alveolata</taxon>
        <taxon>Dinophyceae</taxon>
        <taxon>Suessiales</taxon>
        <taxon>Symbiodiniaceae</taxon>
        <taxon>Cladocopium</taxon>
    </lineage>
</organism>
<comment type="caution">
    <text evidence="6">The sequence shown here is derived from an EMBL/GenBank/DDBJ whole genome shotgun (WGS) entry which is preliminary data.</text>
</comment>
<dbReference type="PANTHER" id="PTHR11627">
    <property type="entry name" value="FRUCTOSE-BISPHOSPHATE ALDOLASE"/>
    <property type="match status" value="1"/>
</dbReference>
<evidence type="ECO:0000256" key="5">
    <source>
        <dbReference type="ARBA" id="ARBA00023239"/>
    </source>
</evidence>
<feature type="non-terminal residue" evidence="6">
    <location>
        <position position="1"/>
    </location>
</feature>
<evidence type="ECO:0000313" key="7">
    <source>
        <dbReference type="EMBL" id="CAL4797773.1"/>
    </source>
</evidence>
<name>A0A9P1DHV0_9DINO</name>
<keyword evidence="5" id="KW-0456">Lyase</keyword>
<keyword evidence="8" id="KW-1185">Reference proteome</keyword>
<evidence type="ECO:0000256" key="1">
    <source>
        <dbReference type="ARBA" id="ARBA00004714"/>
    </source>
</evidence>
<accession>A0A9P1DHV0</accession>
<keyword evidence="4" id="KW-0324">Glycolysis</keyword>
<reference evidence="7 8" key="2">
    <citation type="submission" date="2024-05" db="EMBL/GenBank/DDBJ databases">
        <authorList>
            <person name="Chen Y."/>
            <person name="Shah S."/>
            <person name="Dougan E. K."/>
            <person name="Thang M."/>
            <person name="Chan C."/>
        </authorList>
    </citation>
    <scope>NUCLEOTIDE SEQUENCE [LARGE SCALE GENOMIC DNA]</scope>
</reference>
<dbReference type="Proteomes" id="UP001152797">
    <property type="component" value="Unassembled WGS sequence"/>
</dbReference>
<dbReference type="OrthoDB" id="36455at2759"/>
<dbReference type="GO" id="GO:0006096">
    <property type="term" value="P:glycolytic process"/>
    <property type="evidence" value="ECO:0007669"/>
    <property type="project" value="UniProtKB-KW"/>
</dbReference>